<dbReference type="InterPro" id="IPR012703">
    <property type="entry name" value="NH2EtPonate_pyrv_transaminase"/>
</dbReference>
<comment type="cofactor">
    <cofactor evidence="1 7 9">
        <name>pyridoxal 5'-phosphate</name>
        <dbReference type="ChEBI" id="CHEBI:597326"/>
    </cofactor>
</comment>
<dbReference type="HAMAP" id="MF_01376">
    <property type="entry name" value="PhnW_aminotrans_5"/>
    <property type="match status" value="1"/>
</dbReference>
<evidence type="ECO:0000313" key="12">
    <source>
        <dbReference type="EMBL" id="NMJ40616.1"/>
    </source>
</evidence>
<accession>A0A848E961</accession>
<dbReference type="NCBIfam" id="TIGR02326">
    <property type="entry name" value="transamin_PhnW"/>
    <property type="match status" value="1"/>
</dbReference>
<gene>
    <name evidence="7" type="primary">phnW</name>
    <name evidence="12" type="ORF">GWK16_05155</name>
</gene>
<dbReference type="InterPro" id="IPR024169">
    <property type="entry name" value="SP_NH2Trfase/AEP_transaminase"/>
</dbReference>
<keyword evidence="4 7" id="KW-0663">Pyridoxal phosphate</keyword>
<proteinExistence type="inferred from homology"/>
<comment type="similarity">
    <text evidence="7">Belongs to the class-V pyridoxal-phosphate-dependent aminotransferase family. PhnW subfamily.</text>
</comment>
<dbReference type="Proteomes" id="UP000548582">
    <property type="component" value="Unassembled WGS sequence"/>
</dbReference>
<dbReference type="RefSeq" id="WP_170052823.1">
    <property type="nucleotide sequence ID" value="NZ_JABBKX010000001.1"/>
</dbReference>
<comment type="catalytic activity">
    <reaction evidence="6 7">
        <text>(2-aminoethyl)phosphonate + pyruvate = phosphonoacetaldehyde + L-alanine</text>
        <dbReference type="Rhea" id="RHEA:17021"/>
        <dbReference type="ChEBI" id="CHEBI:15361"/>
        <dbReference type="ChEBI" id="CHEBI:57418"/>
        <dbReference type="ChEBI" id="CHEBI:57972"/>
        <dbReference type="ChEBI" id="CHEBI:58383"/>
        <dbReference type="EC" id="2.6.1.37"/>
    </reaction>
</comment>
<dbReference type="PANTHER" id="PTHR42778:SF1">
    <property type="entry name" value="2-AMINOETHYLPHOSPHONATE--PYRUVATE TRANSAMINASE"/>
    <property type="match status" value="1"/>
</dbReference>
<evidence type="ECO:0000256" key="2">
    <source>
        <dbReference type="ARBA" id="ARBA00022576"/>
    </source>
</evidence>
<dbReference type="EMBL" id="JABBKX010000001">
    <property type="protein sequence ID" value="NMJ40616.1"/>
    <property type="molecule type" value="Genomic_DNA"/>
</dbReference>
<keyword evidence="13" id="KW-1185">Reference proteome</keyword>
<feature type="modified residue" description="N6-(pyridoxal phosphate)lysine" evidence="7 9">
    <location>
        <position position="204"/>
    </location>
</feature>
<dbReference type="InterPro" id="IPR015422">
    <property type="entry name" value="PyrdxlP-dep_Trfase_small"/>
</dbReference>
<dbReference type="Gene3D" id="3.90.1150.10">
    <property type="entry name" value="Aspartate Aminotransferase, domain 1"/>
    <property type="match status" value="1"/>
</dbReference>
<evidence type="ECO:0000313" key="13">
    <source>
        <dbReference type="Proteomes" id="UP000548582"/>
    </source>
</evidence>
<evidence type="ECO:0000256" key="8">
    <source>
        <dbReference type="PIRSR" id="PIRSR000524-1"/>
    </source>
</evidence>
<comment type="caution">
    <text evidence="12">The sequence shown here is derived from an EMBL/GenBank/DDBJ whole genome shotgun (WGS) entry which is preliminary data.</text>
</comment>
<dbReference type="InterPro" id="IPR000192">
    <property type="entry name" value="Aminotrans_V_dom"/>
</dbReference>
<evidence type="ECO:0000256" key="7">
    <source>
        <dbReference type="HAMAP-Rule" id="MF_01376"/>
    </source>
</evidence>
<dbReference type="Pfam" id="PF00266">
    <property type="entry name" value="Aminotran_5"/>
    <property type="match status" value="1"/>
</dbReference>
<feature type="domain" description="Aminotransferase class V" evidence="11">
    <location>
        <begin position="42"/>
        <end position="273"/>
    </location>
</feature>
<evidence type="ECO:0000256" key="3">
    <source>
        <dbReference type="ARBA" id="ARBA00022679"/>
    </source>
</evidence>
<evidence type="ECO:0000256" key="4">
    <source>
        <dbReference type="ARBA" id="ARBA00022898"/>
    </source>
</evidence>
<dbReference type="InterPro" id="IPR015421">
    <property type="entry name" value="PyrdxlP-dep_Trfase_major"/>
</dbReference>
<sequence>MTVTSPSRRAASETGDPFLLTPGPLTTSRSVKEAMVHDWGSRDAEFLRINREVLERLPAIANAAATHVTVPVQGSGTFAVEAMLTSLVPPDGEVLLLVNGAYGHRAKRILDIARRRALVHETAEDTPPDLAEVERILVAMPSITHVFAVHCETTSGILNPVAQIGALAAKHGKSFLLDSMSAFGALPLDANAVHADAIAASSNKCIEGVPGLGFVLCRRDVLAKAKGNATTLVLDLHDQWLAFEKTGQYRFTPPIQVIVAFHQALTEFLAEGGQPGRGGRYTANCRLLVDGMRALGFRPLLPDALQAPIIVTFHMPKDPRFVFQRFYDSLKDRGYVIYPGKLTVADSFRIGCIGHLGRAEIEGALAAVREALAEFGMTDAAMAA</sequence>
<dbReference type="GO" id="GO:0019700">
    <property type="term" value="P:organic phosphonate catabolic process"/>
    <property type="evidence" value="ECO:0007669"/>
    <property type="project" value="UniProtKB-UniRule"/>
</dbReference>
<evidence type="ECO:0000256" key="10">
    <source>
        <dbReference type="SAM" id="MobiDB-lite"/>
    </source>
</evidence>
<dbReference type="InterPro" id="IPR015424">
    <property type="entry name" value="PyrdxlP-dep_Trfase"/>
</dbReference>
<evidence type="ECO:0000259" key="11">
    <source>
        <dbReference type="Pfam" id="PF00266"/>
    </source>
</evidence>
<dbReference type="Gene3D" id="3.40.640.10">
    <property type="entry name" value="Type I PLP-dependent aspartate aminotransferase-like (Major domain)"/>
    <property type="match status" value="1"/>
</dbReference>
<reference evidence="12 13" key="1">
    <citation type="submission" date="2020-03" db="EMBL/GenBank/DDBJ databases">
        <authorList>
            <person name="Sun Q."/>
        </authorList>
    </citation>
    <scope>NUCLEOTIDE SEQUENCE [LARGE SCALE GENOMIC DNA]</scope>
    <source>
        <strain evidence="12 13">JC162</strain>
    </source>
</reference>
<keyword evidence="3 7" id="KW-0808">Transferase</keyword>
<dbReference type="EC" id="2.6.1.37" evidence="7"/>
<feature type="region of interest" description="Disordered" evidence="10">
    <location>
        <begin position="1"/>
        <end position="24"/>
    </location>
</feature>
<dbReference type="AlphaFoldDB" id="A0A848E961"/>
<dbReference type="NCBIfam" id="TIGR03301">
    <property type="entry name" value="PhnW-AepZ"/>
    <property type="match status" value="1"/>
</dbReference>
<dbReference type="SUPFAM" id="SSF53383">
    <property type="entry name" value="PLP-dependent transferases"/>
    <property type="match status" value="1"/>
</dbReference>
<dbReference type="PIRSF" id="PIRSF000524">
    <property type="entry name" value="SPT"/>
    <property type="match status" value="1"/>
</dbReference>
<feature type="binding site" evidence="8">
    <location>
        <position position="349"/>
    </location>
    <ligand>
        <name>substrate</name>
    </ligand>
</feature>
<evidence type="ECO:0000256" key="6">
    <source>
        <dbReference type="ARBA" id="ARBA00049460"/>
    </source>
</evidence>
<organism evidence="12 13">
    <name type="scientific">Neoroseomonas marina</name>
    <dbReference type="NCBI Taxonomy" id="1232220"/>
    <lineage>
        <taxon>Bacteria</taxon>
        <taxon>Pseudomonadati</taxon>
        <taxon>Pseudomonadota</taxon>
        <taxon>Alphaproteobacteria</taxon>
        <taxon>Acetobacterales</taxon>
        <taxon>Acetobacteraceae</taxon>
        <taxon>Neoroseomonas</taxon>
    </lineage>
</organism>
<name>A0A848E961_9PROT</name>
<dbReference type="PANTHER" id="PTHR42778">
    <property type="entry name" value="2-AMINOETHYLPHOSPHONATE--PYRUVATE TRANSAMINASE"/>
    <property type="match status" value="1"/>
</dbReference>
<keyword evidence="2 7" id="KW-0032">Aminotransferase</keyword>
<evidence type="ECO:0000256" key="1">
    <source>
        <dbReference type="ARBA" id="ARBA00001933"/>
    </source>
</evidence>
<protein>
    <recommendedName>
        <fullName evidence="7">2-aminoethylphosphonate--pyruvate transaminase</fullName>
        <ecNumber evidence="7">2.6.1.37</ecNumber>
    </recommendedName>
    <alternativeName>
        <fullName evidence="7">2-aminoethylphosphonate aminotransferase</fullName>
    </alternativeName>
    <alternativeName>
        <fullName evidence="7">AEP transaminase</fullName>
        <shortName evidence="7">AEPT</shortName>
    </alternativeName>
</protein>
<evidence type="ECO:0000256" key="5">
    <source>
        <dbReference type="ARBA" id="ARBA00023317"/>
    </source>
</evidence>
<evidence type="ECO:0000256" key="9">
    <source>
        <dbReference type="PIRSR" id="PIRSR000524-50"/>
    </source>
</evidence>
<comment type="function">
    <text evidence="7">Involved in phosphonate degradation.</text>
</comment>
<dbReference type="NCBIfam" id="NF010006">
    <property type="entry name" value="PRK13479.1"/>
    <property type="match status" value="1"/>
</dbReference>
<comment type="subunit">
    <text evidence="7">Homodimer.</text>
</comment>
<keyword evidence="5 7" id="KW-0670">Pyruvate</keyword>
<dbReference type="GO" id="GO:0047304">
    <property type="term" value="F:2-aminoethylphosphonate-pyruvate transaminase activity"/>
    <property type="evidence" value="ECO:0007669"/>
    <property type="project" value="UniProtKB-UniRule"/>
</dbReference>